<feature type="transmembrane region" description="Helical" evidence="8">
    <location>
        <begin position="98"/>
        <end position="119"/>
    </location>
</feature>
<dbReference type="NCBIfam" id="TIGR00937">
    <property type="entry name" value="2A51"/>
    <property type="match status" value="1"/>
</dbReference>
<feature type="transmembrane region" description="Helical" evidence="8">
    <location>
        <begin position="223"/>
        <end position="242"/>
    </location>
</feature>
<dbReference type="EMBL" id="JAASQI010000001">
    <property type="protein sequence ID" value="NIJ56589.1"/>
    <property type="molecule type" value="Genomic_DNA"/>
</dbReference>
<keyword evidence="3" id="KW-1003">Cell membrane</keyword>
<dbReference type="PANTHER" id="PTHR33567">
    <property type="entry name" value="CHROMATE ION TRANSPORTER (EUROFUNG)"/>
    <property type="match status" value="1"/>
</dbReference>
<dbReference type="InterPro" id="IPR014047">
    <property type="entry name" value="Chr_Tranpt_l_chain"/>
</dbReference>
<evidence type="ECO:0000313" key="10">
    <source>
        <dbReference type="Proteomes" id="UP001429580"/>
    </source>
</evidence>
<comment type="caution">
    <text evidence="9">The sequence shown here is derived from an EMBL/GenBank/DDBJ whole genome shotgun (WGS) entry which is preliminary data.</text>
</comment>
<keyword evidence="4 8" id="KW-0812">Transmembrane</keyword>
<feature type="transmembrane region" description="Helical" evidence="8">
    <location>
        <begin position="280"/>
        <end position="303"/>
    </location>
</feature>
<accession>A0ABX0UXI1</accession>
<dbReference type="PIRSF" id="PIRSF004810">
    <property type="entry name" value="ChrA"/>
    <property type="match status" value="1"/>
</dbReference>
<keyword evidence="5 8" id="KW-1133">Transmembrane helix</keyword>
<dbReference type="Pfam" id="PF02417">
    <property type="entry name" value="Chromate_transp"/>
    <property type="match status" value="2"/>
</dbReference>
<evidence type="ECO:0000256" key="6">
    <source>
        <dbReference type="ARBA" id="ARBA00023136"/>
    </source>
</evidence>
<keyword evidence="10" id="KW-1185">Reference proteome</keyword>
<comment type="similarity">
    <text evidence="2">Belongs to the chromate ion transporter (CHR) (TC 2.A.51) family.</text>
</comment>
<gene>
    <name evidence="9" type="ORF">FHS82_000402</name>
</gene>
<dbReference type="RefSeq" id="WP_166948177.1">
    <property type="nucleotide sequence ID" value="NZ_JAASQI010000001.1"/>
</dbReference>
<keyword evidence="6 8" id="KW-0472">Membrane</keyword>
<protein>
    <submittedName>
        <fullName evidence="9">Chromate transporter</fullName>
    </submittedName>
</protein>
<name>A0ABX0UXI1_9HYPH</name>
<evidence type="ECO:0000256" key="2">
    <source>
        <dbReference type="ARBA" id="ARBA00005262"/>
    </source>
</evidence>
<evidence type="ECO:0000256" key="8">
    <source>
        <dbReference type="SAM" id="Phobius"/>
    </source>
</evidence>
<proteinExistence type="inferred from homology"/>
<organism evidence="9 10">
    <name type="scientific">Pseudochelatococcus lubricantis</name>
    <dbReference type="NCBI Taxonomy" id="1538102"/>
    <lineage>
        <taxon>Bacteria</taxon>
        <taxon>Pseudomonadati</taxon>
        <taxon>Pseudomonadota</taxon>
        <taxon>Alphaproteobacteria</taxon>
        <taxon>Hyphomicrobiales</taxon>
        <taxon>Chelatococcaceae</taxon>
        <taxon>Pseudochelatococcus</taxon>
    </lineage>
</organism>
<feature type="transmembrane region" description="Helical" evidence="8">
    <location>
        <begin position="162"/>
        <end position="178"/>
    </location>
</feature>
<sequence>MSKAEDRRPTAADSERDRAGAPDSLANLADILLEFSRLGVTSFGGPIAHFGYFRERFVARRGWLSEREFTDLVALCQFLPGPASSQTGFAVGVMRGGLAGGLVAWAGFTLPSVLLLLAFAQGAAFLTGIVATGILHGLKVVAVAVVAQAVWGMARSFCTDRLHATLAIAAVIVTIVPGGPAGQLLAIVLGAVVGLLAGADSTGRAESDAPPAPVRVSPQAGRVALALAALLLAAAFVPWASATASLFSAFYKAGALVFGGGHVILPLLEESMVESGRVSADAFLAGYGAAQAVPGPLFTFAAYLGAVDTLPPSGLAGAVIALAGIFLPGLLLVYGVLPFWSQLKERPTARAALSGINAAVVGILLSALYHPVWTSAVKDERDFTLVCVSILLLMVWRAPAWLVVLLTALGGAGIALLR</sequence>
<evidence type="ECO:0000313" key="9">
    <source>
        <dbReference type="EMBL" id="NIJ56589.1"/>
    </source>
</evidence>
<evidence type="ECO:0000256" key="5">
    <source>
        <dbReference type="ARBA" id="ARBA00022989"/>
    </source>
</evidence>
<dbReference type="InterPro" id="IPR003370">
    <property type="entry name" value="Chromate_transpt"/>
</dbReference>
<feature type="region of interest" description="Disordered" evidence="7">
    <location>
        <begin position="1"/>
        <end position="21"/>
    </location>
</feature>
<feature type="transmembrane region" description="Helical" evidence="8">
    <location>
        <begin position="390"/>
        <end position="417"/>
    </location>
</feature>
<dbReference type="PANTHER" id="PTHR33567:SF3">
    <property type="entry name" value="CHROMATE ION TRANSPORTER (EUROFUNG)"/>
    <property type="match status" value="1"/>
</dbReference>
<feature type="transmembrane region" description="Helical" evidence="8">
    <location>
        <begin position="349"/>
        <end position="370"/>
    </location>
</feature>
<comment type="subcellular location">
    <subcellularLocation>
        <location evidence="1">Cell membrane</location>
        <topology evidence="1">Multi-pass membrane protein</topology>
    </subcellularLocation>
</comment>
<dbReference type="Proteomes" id="UP001429580">
    <property type="component" value="Unassembled WGS sequence"/>
</dbReference>
<evidence type="ECO:0000256" key="4">
    <source>
        <dbReference type="ARBA" id="ARBA00022692"/>
    </source>
</evidence>
<evidence type="ECO:0000256" key="3">
    <source>
        <dbReference type="ARBA" id="ARBA00022475"/>
    </source>
</evidence>
<feature type="transmembrane region" description="Helical" evidence="8">
    <location>
        <begin position="315"/>
        <end position="337"/>
    </location>
</feature>
<evidence type="ECO:0000256" key="7">
    <source>
        <dbReference type="SAM" id="MobiDB-lite"/>
    </source>
</evidence>
<feature type="compositionally biased region" description="Basic and acidic residues" evidence="7">
    <location>
        <begin position="1"/>
        <end position="20"/>
    </location>
</feature>
<feature type="transmembrane region" description="Helical" evidence="8">
    <location>
        <begin position="125"/>
        <end position="150"/>
    </location>
</feature>
<reference evidence="9 10" key="1">
    <citation type="submission" date="2020-03" db="EMBL/GenBank/DDBJ databases">
        <title>Genomic Encyclopedia of Type Strains, Phase IV (KMG-IV): sequencing the most valuable type-strain genomes for metagenomic binning, comparative biology and taxonomic classification.</title>
        <authorList>
            <person name="Goeker M."/>
        </authorList>
    </citation>
    <scope>NUCLEOTIDE SEQUENCE [LARGE SCALE GENOMIC DNA]</scope>
    <source>
        <strain evidence="9 10">DSM 103870</strain>
    </source>
</reference>
<evidence type="ECO:0000256" key="1">
    <source>
        <dbReference type="ARBA" id="ARBA00004651"/>
    </source>
</evidence>